<accession>A0A1T4R409</accession>
<keyword evidence="4" id="KW-0288">FMN</keyword>
<name>A0A1T4R409_9BACT</name>
<keyword evidence="9" id="KW-1185">Reference proteome</keyword>
<dbReference type="GO" id="GO:0016491">
    <property type="term" value="F:oxidoreductase activity"/>
    <property type="evidence" value="ECO:0007669"/>
    <property type="project" value="UniProtKB-KW"/>
</dbReference>
<gene>
    <name evidence="8" type="ORF">SAMN04488128_102787</name>
</gene>
<dbReference type="Gene3D" id="3.40.109.10">
    <property type="entry name" value="NADH Oxidase"/>
    <property type="match status" value="1"/>
</dbReference>
<proteinExistence type="inferred from homology"/>
<keyword evidence="6" id="KW-0560">Oxidoreductase</keyword>
<reference evidence="9" key="1">
    <citation type="submission" date="2017-02" db="EMBL/GenBank/DDBJ databases">
        <authorList>
            <person name="Varghese N."/>
            <person name="Submissions S."/>
        </authorList>
    </citation>
    <scope>NUCLEOTIDE SEQUENCE [LARGE SCALE GENOMIC DNA]</scope>
    <source>
        <strain evidence="9">DSM 22224</strain>
    </source>
</reference>
<evidence type="ECO:0000256" key="2">
    <source>
        <dbReference type="ARBA" id="ARBA00007118"/>
    </source>
</evidence>
<keyword evidence="3" id="KW-0285">Flavoprotein</keyword>
<comment type="similarity">
    <text evidence="2">Belongs to the nitroreductase family.</text>
</comment>
<evidence type="ECO:0000256" key="3">
    <source>
        <dbReference type="ARBA" id="ARBA00022630"/>
    </source>
</evidence>
<comment type="cofactor">
    <cofactor evidence="1">
        <name>FMN</name>
        <dbReference type="ChEBI" id="CHEBI:58210"/>
    </cofactor>
</comment>
<dbReference type="Proteomes" id="UP000190367">
    <property type="component" value="Unassembled WGS sequence"/>
</dbReference>
<evidence type="ECO:0000256" key="4">
    <source>
        <dbReference type="ARBA" id="ARBA00022643"/>
    </source>
</evidence>
<dbReference type="EMBL" id="FUWZ01000002">
    <property type="protein sequence ID" value="SKA10398.1"/>
    <property type="molecule type" value="Genomic_DNA"/>
</dbReference>
<evidence type="ECO:0000256" key="5">
    <source>
        <dbReference type="ARBA" id="ARBA00022857"/>
    </source>
</evidence>
<dbReference type="InterPro" id="IPR033878">
    <property type="entry name" value="NfsB-like"/>
</dbReference>
<evidence type="ECO:0000259" key="7">
    <source>
        <dbReference type="Pfam" id="PF00881"/>
    </source>
</evidence>
<dbReference type="SUPFAM" id="SSF55469">
    <property type="entry name" value="FMN-dependent nitroreductase-like"/>
    <property type="match status" value="1"/>
</dbReference>
<dbReference type="InterPro" id="IPR029479">
    <property type="entry name" value="Nitroreductase"/>
</dbReference>
<evidence type="ECO:0000313" key="8">
    <source>
        <dbReference type="EMBL" id="SKA10398.1"/>
    </source>
</evidence>
<evidence type="ECO:0000313" key="9">
    <source>
        <dbReference type="Proteomes" id="UP000190367"/>
    </source>
</evidence>
<dbReference type="OrthoDB" id="9809288at2"/>
<dbReference type="PANTHER" id="PTHR43673:SF2">
    <property type="entry name" value="NITROREDUCTASE"/>
    <property type="match status" value="1"/>
</dbReference>
<dbReference type="InterPro" id="IPR000415">
    <property type="entry name" value="Nitroreductase-like"/>
</dbReference>
<feature type="domain" description="Nitroreductase" evidence="7">
    <location>
        <begin position="9"/>
        <end position="185"/>
    </location>
</feature>
<protein>
    <submittedName>
        <fullName evidence="8">Nitroreductase</fullName>
    </submittedName>
</protein>
<keyword evidence="5" id="KW-0521">NADP</keyword>
<evidence type="ECO:0000256" key="1">
    <source>
        <dbReference type="ARBA" id="ARBA00001917"/>
    </source>
</evidence>
<dbReference type="AlphaFoldDB" id="A0A1T4R409"/>
<organism evidence="8 9">
    <name type="scientific">Chitinophaga eiseniae</name>
    <dbReference type="NCBI Taxonomy" id="634771"/>
    <lineage>
        <taxon>Bacteria</taxon>
        <taxon>Pseudomonadati</taxon>
        <taxon>Bacteroidota</taxon>
        <taxon>Chitinophagia</taxon>
        <taxon>Chitinophagales</taxon>
        <taxon>Chitinophagaceae</taxon>
        <taxon>Chitinophaga</taxon>
    </lineage>
</organism>
<dbReference type="CDD" id="cd02149">
    <property type="entry name" value="NfsB-like"/>
    <property type="match status" value="1"/>
</dbReference>
<dbReference type="Pfam" id="PF00881">
    <property type="entry name" value="Nitroreductase"/>
    <property type="match status" value="1"/>
</dbReference>
<evidence type="ECO:0000256" key="6">
    <source>
        <dbReference type="ARBA" id="ARBA00023002"/>
    </source>
</evidence>
<sequence length="210" mass="22906">MMDIIQKLEWRYAVKKFDPAKKLTAAQLDRLTTATRLSASSYGLQPYKVLIVENPAIRERLRAASWNQPQITDASQLVVFARVSDLNESHVDDYTNNIAATRNINPEDLAGFAGVMKGTVNRLDAAGAAAWTSKQAYLALGTLLTAAAAEGIDACPIEGFDAAQYDEILGLKDKGLATVVIAAIGFRAEEDTMQYAKKVRKPIAEFVEVI</sequence>
<dbReference type="STRING" id="634771.SAMN04488128_102787"/>
<dbReference type="PANTHER" id="PTHR43673">
    <property type="entry name" value="NAD(P)H NITROREDUCTASE YDGI-RELATED"/>
    <property type="match status" value="1"/>
</dbReference>